<name>A0A4Y2GIF2_ARAVE</name>
<organism evidence="1 2">
    <name type="scientific">Araneus ventricosus</name>
    <name type="common">Orbweaver spider</name>
    <name type="synonym">Epeira ventricosa</name>
    <dbReference type="NCBI Taxonomy" id="182803"/>
    <lineage>
        <taxon>Eukaryota</taxon>
        <taxon>Metazoa</taxon>
        <taxon>Ecdysozoa</taxon>
        <taxon>Arthropoda</taxon>
        <taxon>Chelicerata</taxon>
        <taxon>Arachnida</taxon>
        <taxon>Araneae</taxon>
        <taxon>Araneomorphae</taxon>
        <taxon>Entelegynae</taxon>
        <taxon>Araneoidea</taxon>
        <taxon>Araneidae</taxon>
        <taxon>Araneus</taxon>
    </lineage>
</organism>
<evidence type="ECO:0000313" key="2">
    <source>
        <dbReference type="Proteomes" id="UP000499080"/>
    </source>
</evidence>
<keyword evidence="2" id="KW-1185">Reference proteome</keyword>
<dbReference type="AlphaFoldDB" id="A0A4Y2GIF2"/>
<comment type="caution">
    <text evidence="1">The sequence shown here is derived from an EMBL/GenBank/DDBJ whole genome shotgun (WGS) entry which is preliminary data.</text>
</comment>
<accession>A0A4Y2GIF2</accession>
<sequence length="138" mass="15833">MKSFLYIFDPIHSLDNMNAFSSAKSKIMGKKLKRPPKRSNFQGILRRHLVNHVDIKLGLMLCSPEFLVTLHTIQNVWTEIVAFWTTCDSFRSPEVSRGTTQSREFEGSTSRLGEVEHQQELDEVGSLQYCACTVPKER</sequence>
<dbReference type="EMBL" id="BGPR01001426">
    <property type="protein sequence ID" value="GBM53622.1"/>
    <property type="molecule type" value="Genomic_DNA"/>
</dbReference>
<protein>
    <submittedName>
        <fullName evidence="1">Uncharacterized protein</fullName>
    </submittedName>
</protein>
<reference evidence="1 2" key="1">
    <citation type="journal article" date="2019" name="Sci. Rep.">
        <title>Orb-weaving spider Araneus ventricosus genome elucidates the spidroin gene catalogue.</title>
        <authorList>
            <person name="Kono N."/>
            <person name="Nakamura H."/>
            <person name="Ohtoshi R."/>
            <person name="Moran D.A.P."/>
            <person name="Shinohara A."/>
            <person name="Yoshida Y."/>
            <person name="Fujiwara M."/>
            <person name="Mori M."/>
            <person name="Tomita M."/>
            <person name="Arakawa K."/>
        </authorList>
    </citation>
    <scope>NUCLEOTIDE SEQUENCE [LARGE SCALE GENOMIC DNA]</scope>
</reference>
<evidence type="ECO:0000313" key="1">
    <source>
        <dbReference type="EMBL" id="GBM53622.1"/>
    </source>
</evidence>
<gene>
    <name evidence="1" type="ORF">AVEN_105504_1</name>
</gene>
<dbReference type="Proteomes" id="UP000499080">
    <property type="component" value="Unassembled WGS sequence"/>
</dbReference>
<proteinExistence type="predicted"/>